<accession>A0ABV7Y778</accession>
<protein>
    <submittedName>
        <fullName evidence="2">Serine hydrolase domain-containing protein</fullName>
        <ecNumber evidence="2">3.-.-.-</ecNumber>
    </submittedName>
</protein>
<name>A0ABV7Y778_9ACTN</name>
<dbReference type="Pfam" id="PF00144">
    <property type="entry name" value="Beta-lactamase"/>
    <property type="match status" value="1"/>
</dbReference>
<dbReference type="PANTHER" id="PTHR46825:SF9">
    <property type="entry name" value="BETA-LACTAMASE-RELATED DOMAIN-CONTAINING PROTEIN"/>
    <property type="match status" value="1"/>
</dbReference>
<dbReference type="Gene3D" id="3.40.710.10">
    <property type="entry name" value="DD-peptidase/beta-lactamase superfamily"/>
    <property type="match status" value="1"/>
</dbReference>
<keyword evidence="2" id="KW-0378">Hydrolase</keyword>
<evidence type="ECO:0000313" key="3">
    <source>
        <dbReference type="Proteomes" id="UP001595699"/>
    </source>
</evidence>
<sequence length="441" mass="46950">MTPTQTLTEFVSATAKRFEIPGVAVGIWADGQASYASHGVTSLENPLPVDQDTLFLIGSVSKTFTSTVIMRLAAEGKVDLEAPVRQYVPDAKLPDDSITIAQLLNHTSGLDWGVLVDTGEGDDALARYVEAMGDLGQIAPPGTRASYSQGGYNLLGRVIENVTGLTYEKAVATIATEPLGLRNTHFLRDDVMTRRFSVGHNPADDGSPAVARPWRFGRGDNPGGGLASSVADLLTWARSHLDGDEQLRRMRQPTVELRASALGDALGLCWFLRTVDGVGLAGHGGSSNGQFAELLLVPERNIAIVTVSNAAPNGIPFNQAVVRWALETYVGVIERDPEPLAYDDARAREIAGTYANDAMQVVLATDGAQLTLAVDILPEIRAAADQELPPGYDAEPVGLLPDDEFLILGGAMQGQRGYFTRDDSGAIVGGDLAGRIFRRVG</sequence>
<dbReference type="SUPFAM" id="SSF56601">
    <property type="entry name" value="beta-lactamase/transpeptidase-like"/>
    <property type="match status" value="1"/>
</dbReference>
<dbReference type="InterPro" id="IPR012338">
    <property type="entry name" value="Beta-lactam/transpept-like"/>
</dbReference>
<comment type="caution">
    <text evidence="2">The sequence shown here is derived from an EMBL/GenBank/DDBJ whole genome shotgun (WGS) entry which is preliminary data.</text>
</comment>
<proteinExistence type="predicted"/>
<keyword evidence="3" id="KW-1185">Reference proteome</keyword>
<dbReference type="EC" id="3.-.-.-" evidence="2"/>
<dbReference type="RefSeq" id="WP_205116796.1">
    <property type="nucleotide sequence ID" value="NZ_JAFBCM010000001.1"/>
</dbReference>
<dbReference type="Proteomes" id="UP001595699">
    <property type="component" value="Unassembled WGS sequence"/>
</dbReference>
<evidence type="ECO:0000313" key="2">
    <source>
        <dbReference type="EMBL" id="MFC3760593.1"/>
    </source>
</evidence>
<organism evidence="2 3">
    <name type="scientific">Tenggerimyces flavus</name>
    <dbReference type="NCBI Taxonomy" id="1708749"/>
    <lineage>
        <taxon>Bacteria</taxon>
        <taxon>Bacillati</taxon>
        <taxon>Actinomycetota</taxon>
        <taxon>Actinomycetes</taxon>
        <taxon>Propionibacteriales</taxon>
        <taxon>Nocardioidaceae</taxon>
        <taxon>Tenggerimyces</taxon>
    </lineage>
</organism>
<dbReference type="InterPro" id="IPR050491">
    <property type="entry name" value="AmpC-like"/>
</dbReference>
<evidence type="ECO:0000259" key="1">
    <source>
        <dbReference type="Pfam" id="PF00144"/>
    </source>
</evidence>
<dbReference type="EMBL" id="JBHRZH010000006">
    <property type="protein sequence ID" value="MFC3760593.1"/>
    <property type="molecule type" value="Genomic_DNA"/>
</dbReference>
<dbReference type="PANTHER" id="PTHR46825">
    <property type="entry name" value="D-ALANYL-D-ALANINE-CARBOXYPEPTIDASE/ENDOPEPTIDASE AMPH"/>
    <property type="match status" value="1"/>
</dbReference>
<dbReference type="InterPro" id="IPR001466">
    <property type="entry name" value="Beta-lactam-related"/>
</dbReference>
<feature type="domain" description="Beta-lactamase-related" evidence="1">
    <location>
        <begin position="16"/>
        <end position="313"/>
    </location>
</feature>
<dbReference type="GO" id="GO:0016787">
    <property type="term" value="F:hydrolase activity"/>
    <property type="evidence" value="ECO:0007669"/>
    <property type="project" value="UniProtKB-KW"/>
</dbReference>
<gene>
    <name evidence="2" type="ORF">ACFOUW_07065</name>
</gene>
<reference evidence="3" key="1">
    <citation type="journal article" date="2019" name="Int. J. Syst. Evol. Microbiol.">
        <title>The Global Catalogue of Microorganisms (GCM) 10K type strain sequencing project: providing services to taxonomists for standard genome sequencing and annotation.</title>
        <authorList>
            <consortium name="The Broad Institute Genomics Platform"/>
            <consortium name="The Broad Institute Genome Sequencing Center for Infectious Disease"/>
            <person name="Wu L."/>
            <person name="Ma J."/>
        </authorList>
    </citation>
    <scope>NUCLEOTIDE SEQUENCE [LARGE SCALE GENOMIC DNA]</scope>
    <source>
        <strain evidence="3">CGMCC 4.7241</strain>
    </source>
</reference>